<protein>
    <submittedName>
        <fullName evidence="1">Transcription factor TFIIIC subunit tfc4</fullName>
    </submittedName>
</protein>
<name>A0ACC1HF99_9FUNG</name>
<gene>
    <name evidence="1" type="primary">TFC4_1</name>
    <name evidence="1" type="ORF">EV182_004316</name>
</gene>
<dbReference type="Proteomes" id="UP001145114">
    <property type="component" value="Unassembled WGS sequence"/>
</dbReference>
<evidence type="ECO:0000313" key="1">
    <source>
        <dbReference type="EMBL" id="KAJ1673917.1"/>
    </source>
</evidence>
<dbReference type="EMBL" id="JAMZIH010006441">
    <property type="protein sequence ID" value="KAJ1673917.1"/>
    <property type="molecule type" value="Genomic_DNA"/>
</dbReference>
<sequence>MPAFYSYDKHYRPFTGYRRVFRFSSSNQDPVFDDEDAREEANEFESRYRRIWRRLDASKRGGLTSEAQGSSGEGREEGDAGRAANEDDPEKSVPTTFRGHSFTKWFNMFLQYARALALSGDSAEACSILDTVAEANVFRDDPEKVRIIRTLTFLLALRCEEYEQAYDMARSICGSRPGHLFPYRLYAAALAYSIPAMACFASGTAYKFFKRQATALDDMTTVMPQSGNPDEMASLKCQPNFRLPNEDSDDDGALIPLKYSKGVYPQVVFDDLAGQQPAAAADAGTDGGVPSHTAGHYQLTLAGASAIRLVAGHISMCSRSHMFSIMHYTSCLGLDPDNANACLATGIAYICRSMNRKADNRHLAVMQGISFIFRYAALKENALGNHGRKQGEFEFYLDQAHWTTSQEVAFNVARAFHHLGK</sequence>
<keyword evidence="2" id="KW-1185">Reference proteome</keyword>
<organism evidence="1 2">
    <name type="scientific">Spiromyces aspiralis</name>
    <dbReference type="NCBI Taxonomy" id="68401"/>
    <lineage>
        <taxon>Eukaryota</taxon>
        <taxon>Fungi</taxon>
        <taxon>Fungi incertae sedis</taxon>
        <taxon>Zoopagomycota</taxon>
        <taxon>Kickxellomycotina</taxon>
        <taxon>Kickxellomycetes</taxon>
        <taxon>Kickxellales</taxon>
        <taxon>Kickxellaceae</taxon>
        <taxon>Spiromyces</taxon>
    </lineage>
</organism>
<reference evidence="1" key="1">
    <citation type="submission" date="2022-06" db="EMBL/GenBank/DDBJ databases">
        <title>Phylogenomic reconstructions and comparative analyses of Kickxellomycotina fungi.</title>
        <authorList>
            <person name="Reynolds N.K."/>
            <person name="Stajich J.E."/>
            <person name="Barry K."/>
            <person name="Grigoriev I.V."/>
            <person name="Crous P."/>
            <person name="Smith M.E."/>
        </authorList>
    </citation>
    <scope>NUCLEOTIDE SEQUENCE</scope>
    <source>
        <strain evidence="1">RSA 2271</strain>
    </source>
</reference>
<comment type="caution">
    <text evidence="1">The sequence shown here is derived from an EMBL/GenBank/DDBJ whole genome shotgun (WGS) entry which is preliminary data.</text>
</comment>
<proteinExistence type="predicted"/>
<evidence type="ECO:0000313" key="2">
    <source>
        <dbReference type="Proteomes" id="UP001145114"/>
    </source>
</evidence>
<accession>A0ACC1HF99</accession>